<name>A0A327X2Z0_9GAMM</name>
<reference evidence="4 6" key="1">
    <citation type="journal article" date="2018" name="Front. Microbiol.">
        <title>Genome-Based Analysis Reveals the Taxonomy and Diversity of the Family Idiomarinaceae.</title>
        <authorList>
            <person name="Liu Y."/>
            <person name="Lai Q."/>
            <person name="Shao Z."/>
        </authorList>
    </citation>
    <scope>NUCLEOTIDE SEQUENCE [LARGE SCALE GENOMIC DNA]</scope>
    <source>
        <strain evidence="4 6">CF12-14</strain>
    </source>
</reference>
<dbReference type="Proteomes" id="UP000249203">
    <property type="component" value="Unassembled WGS sequence"/>
</dbReference>
<evidence type="ECO:0000256" key="2">
    <source>
        <dbReference type="SAM" id="Phobius"/>
    </source>
</evidence>
<dbReference type="NCBIfam" id="NF006993">
    <property type="entry name" value="PRK09458.1"/>
    <property type="match status" value="1"/>
</dbReference>
<keyword evidence="2" id="KW-0472">Membrane</keyword>
<organism evidence="3 5">
    <name type="scientific">Aliidiomarina maris</name>
    <dbReference type="NCBI Taxonomy" id="531312"/>
    <lineage>
        <taxon>Bacteria</taxon>
        <taxon>Pseudomonadati</taxon>
        <taxon>Pseudomonadota</taxon>
        <taxon>Gammaproteobacteria</taxon>
        <taxon>Alteromonadales</taxon>
        <taxon>Idiomarinaceae</taxon>
        <taxon>Aliidiomarina</taxon>
    </lineage>
</organism>
<proteinExistence type="predicted"/>
<evidence type="ECO:0000313" key="3">
    <source>
        <dbReference type="EMBL" id="RAK01450.1"/>
    </source>
</evidence>
<dbReference type="RefSeq" id="WP_111568353.1">
    <property type="nucleotide sequence ID" value="NZ_PIPK01000001.1"/>
</dbReference>
<dbReference type="GO" id="GO:0009271">
    <property type="term" value="P:phage shock"/>
    <property type="evidence" value="ECO:0007669"/>
    <property type="project" value="InterPro"/>
</dbReference>
<accession>A0A327X2Z0</accession>
<reference evidence="3 5" key="2">
    <citation type="submission" date="2018-06" db="EMBL/GenBank/DDBJ databases">
        <title>Genomic Encyclopedia of Type Strains, Phase III (KMG-III): the genomes of soil and plant-associated and newly described type strains.</title>
        <authorList>
            <person name="Whitman W."/>
        </authorList>
    </citation>
    <scope>NUCLEOTIDE SEQUENCE [LARGE SCALE GENOMIC DNA]</scope>
    <source>
        <strain evidence="3 5">CGMCC 1.15366</strain>
    </source>
</reference>
<dbReference type="Proteomes" id="UP000287865">
    <property type="component" value="Unassembled WGS sequence"/>
</dbReference>
<dbReference type="EMBL" id="PIPK01000001">
    <property type="protein sequence ID" value="RUO28697.1"/>
    <property type="molecule type" value="Genomic_DNA"/>
</dbReference>
<feature type="transmembrane region" description="Helical" evidence="2">
    <location>
        <begin position="6"/>
        <end position="26"/>
    </location>
</feature>
<sequence length="84" mass="9905">MEGVFAILSAPLILFLVFVAPIWLILHYRSRNKISSGLNENERETLRQLAQTAERMQDRVRTLESILDAEHPNWRRQHEDRNHG</sequence>
<keyword evidence="2" id="KW-1133">Transmembrane helix</keyword>
<comment type="caution">
    <text evidence="3">The sequence shown here is derived from an EMBL/GenBank/DDBJ whole genome shotgun (WGS) entry which is preliminary data.</text>
</comment>
<feature type="coiled-coil region" evidence="1">
    <location>
        <begin position="39"/>
        <end position="66"/>
    </location>
</feature>
<evidence type="ECO:0000313" key="4">
    <source>
        <dbReference type="EMBL" id="RUO28697.1"/>
    </source>
</evidence>
<dbReference type="InterPro" id="IPR009554">
    <property type="entry name" value="Phageshock_PspB"/>
</dbReference>
<keyword evidence="1" id="KW-0175">Coiled coil</keyword>
<evidence type="ECO:0000313" key="6">
    <source>
        <dbReference type="Proteomes" id="UP000287865"/>
    </source>
</evidence>
<dbReference type="AlphaFoldDB" id="A0A327X2Z0"/>
<dbReference type="Pfam" id="PF06667">
    <property type="entry name" value="PspB"/>
    <property type="match status" value="1"/>
</dbReference>
<keyword evidence="2" id="KW-0812">Transmembrane</keyword>
<dbReference type="GO" id="GO:0006355">
    <property type="term" value="P:regulation of DNA-templated transcription"/>
    <property type="evidence" value="ECO:0007669"/>
    <property type="project" value="InterPro"/>
</dbReference>
<protein>
    <submittedName>
        <fullName evidence="4">Envelope stress response membrane protein PspB</fullName>
    </submittedName>
    <submittedName>
        <fullName evidence="3">Phage shock protein B</fullName>
    </submittedName>
</protein>
<dbReference type="OrthoDB" id="6198106at2"/>
<evidence type="ECO:0000256" key="1">
    <source>
        <dbReference type="SAM" id="Coils"/>
    </source>
</evidence>
<evidence type="ECO:0000313" key="5">
    <source>
        <dbReference type="Proteomes" id="UP000249203"/>
    </source>
</evidence>
<gene>
    <name evidence="3" type="ORF">B0I24_10173</name>
    <name evidence="4" type="ORF">CWE07_00340</name>
</gene>
<dbReference type="NCBIfam" id="TIGR02976">
    <property type="entry name" value="phageshock_pspB"/>
    <property type="match status" value="1"/>
</dbReference>
<dbReference type="EMBL" id="QLMD01000001">
    <property type="protein sequence ID" value="RAK01450.1"/>
    <property type="molecule type" value="Genomic_DNA"/>
</dbReference>
<keyword evidence="6" id="KW-1185">Reference proteome</keyword>